<organism evidence="1 2">
    <name type="scientific">Lysinibacillus fusiformis</name>
    <dbReference type="NCBI Taxonomy" id="28031"/>
    <lineage>
        <taxon>Bacteria</taxon>
        <taxon>Bacillati</taxon>
        <taxon>Bacillota</taxon>
        <taxon>Bacilli</taxon>
        <taxon>Bacillales</taxon>
        <taxon>Bacillaceae</taxon>
        <taxon>Lysinibacillus</taxon>
    </lineage>
</organism>
<proteinExistence type="predicted"/>
<sequence>MTLLTALKATGKFAKKNVGGMVTIAGHTYGVASAYNEARDNGAGVVGASAQGLTAEFLPNLIGQPAHLAWQGANLAKQAFLYSNQKAREYSRYGTESPFAFATHVDTKQTYTMRQAGLSQIQQNMFNTKKAMMGNEAMFLHR</sequence>
<accession>A0A1E4QYH8</accession>
<dbReference type="Proteomes" id="UP000094784">
    <property type="component" value="Unassembled WGS sequence"/>
</dbReference>
<gene>
    <name evidence="1" type="ORF">BG258_23445</name>
</gene>
<evidence type="ECO:0000313" key="2">
    <source>
        <dbReference type="Proteomes" id="UP000094784"/>
    </source>
</evidence>
<protein>
    <submittedName>
        <fullName evidence="1">Uncharacterized protein</fullName>
    </submittedName>
</protein>
<comment type="caution">
    <text evidence="1">The sequence shown here is derived from an EMBL/GenBank/DDBJ whole genome shotgun (WGS) entry which is preliminary data.</text>
</comment>
<reference evidence="1 2" key="1">
    <citation type="submission" date="2016-09" db="EMBL/GenBank/DDBJ databases">
        <title>Draft genome sequence of the soil isolate, Lysinibacillus fusiformis M5, a potential hypoxanthine producer.</title>
        <authorList>
            <person name="Gallegos-Monterrosa R."/>
            <person name="Maroti G."/>
            <person name="Balint B."/>
            <person name="Kovacs A.T."/>
        </authorList>
    </citation>
    <scope>NUCLEOTIDE SEQUENCE [LARGE SCALE GENOMIC DNA]</scope>
    <source>
        <strain evidence="1 2">M5</strain>
    </source>
</reference>
<name>A0A1E4QYH8_9BACI</name>
<dbReference type="EMBL" id="MECQ01000008">
    <property type="protein sequence ID" value="ODV53261.1"/>
    <property type="molecule type" value="Genomic_DNA"/>
</dbReference>
<dbReference type="AlphaFoldDB" id="A0A1E4QYH8"/>
<evidence type="ECO:0000313" key="1">
    <source>
        <dbReference type="EMBL" id="ODV53261.1"/>
    </source>
</evidence>
<dbReference type="RefSeq" id="WP_069483503.1">
    <property type="nucleotide sequence ID" value="NZ_JANIOG010000010.1"/>
</dbReference>